<organism evidence="3 4">
    <name type="scientific">Kwoniella shivajii</name>
    <dbReference type="NCBI Taxonomy" id="564305"/>
    <lineage>
        <taxon>Eukaryota</taxon>
        <taxon>Fungi</taxon>
        <taxon>Dikarya</taxon>
        <taxon>Basidiomycota</taxon>
        <taxon>Agaricomycotina</taxon>
        <taxon>Tremellomycetes</taxon>
        <taxon>Tremellales</taxon>
        <taxon>Cryptococcaceae</taxon>
        <taxon>Kwoniella</taxon>
    </lineage>
</organism>
<evidence type="ECO:0000313" key="4">
    <source>
        <dbReference type="Proteomes" id="UP001329825"/>
    </source>
</evidence>
<evidence type="ECO:0000256" key="2">
    <source>
        <dbReference type="SAM" id="Phobius"/>
    </source>
</evidence>
<dbReference type="RefSeq" id="XP_062791001.1">
    <property type="nucleotide sequence ID" value="XM_062934950.1"/>
</dbReference>
<keyword evidence="2" id="KW-1133">Transmembrane helix</keyword>
<feature type="compositionally biased region" description="Low complexity" evidence="1">
    <location>
        <begin position="23"/>
        <end position="34"/>
    </location>
</feature>
<accession>A0ABZ1CZX3</accession>
<evidence type="ECO:0000313" key="3">
    <source>
        <dbReference type="EMBL" id="WRT66261.1"/>
    </source>
</evidence>
<sequence length="218" mass="23057">MSAPTPEATGVRQRANKMEAEESNNPASLSANPSKKVQRNKPQVKPPFIDMSMNRFLTYLVLSLFLILGFYVWRFVSWAHQVGGYWAVLTGNHRTPVSVAAADAASAAASIKSASGQSSTSVDPKSIAARPTGSGKTPEDDIQSQIYALAASLGIKPAELSAAIRPLVDPSIPDPAAQAKHEAELLKAQVEAKAVEHEAKAKETTGGVLDILGEALLD</sequence>
<feature type="region of interest" description="Disordered" evidence="1">
    <location>
        <begin position="1"/>
        <end position="42"/>
    </location>
</feature>
<name>A0ABZ1CZX3_9TREE</name>
<evidence type="ECO:0000256" key="1">
    <source>
        <dbReference type="SAM" id="MobiDB-lite"/>
    </source>
</evidence>
<keyword evidence="4" id="KW-1185">Reference proteome</keyword>
<keyword evidence="2" id="KW-0812">Transmembrane</keyword>
<gene>
    <name evidence="3" type="ORF">IL334_003214</name>
</gene>
<dbReference type="EMBL" id="CP141884">
    <property type="protein sequence ID" value="WRT66261.1"/>
    <property type="molecule type" value="Genomic_DNA"/>
</dbReference>
<keyword evidence="2" id="KW-0472">Membrane</keyword>
<reference evidence="3 4" key="1">
    <citation type="submission" date="2024-01" db="EMBL/GenBank/DDBJ databases">
        <title>Comparative genomics of Cryptococcus and Kwoniella reveals pathogenesis evolution and contrasting modes of karyotype evolution via chromosome fusion or intercentromeric recombination.</title>
        <authorList>
            <person name="Coelho M.A."/>
            <person name="David-Palma M."/>
            <person name="Shea T."/>
            <person name="Bowers K."/>
            <person name="McGinley-Smith S."/>
            <person name="Mohammad A.W."/>
            <person name="Gnirke A."/>
            <person name="Yurkov A.M."/>
            <person name="Nowrousian M."/>
            <person name="Sun S."/>
            <person name="Cuomo C.A."/>
            <person name="Heitman J."/>
        </authorList>
    </citation>
    <scope>NUCLEOTIDE SEQUENCE [LARGE SCALE GENOMIC DNA]</scope>
    <source>
        <strain evidence="3">CBS 11374</strain>
    </source>
</reference>
<feature type="transmembrane region" description="Helical" evidence="2">
    <location>
        <begin position="56"/>
        <end position="76"/>
    </location>
</feature>
<protein>
    <submittedName>
        <fullName evidence="3">Uncharacterized protein</fullName>
    </submittedName>
</protein>
<dbReference type="GeneID" id="87955345"/>
<proteinExistence type="predicted"/>
<dbReference type="Proteomes" id="UP001329825">
    <property type="component" value="Chromosome 4"/>
</dbReference>
<feature type="region of interest" description="Disordered" evidence="1">
    <location>
        <begin position="113"/>
        <end position="140"/>
    </location>
</feature>